<dbReference type="Proteomes" id="UP000663824">
    <property type="component" value="Unassembled WGS sequence"/>
</dbReference>
<sequence>MTSRNSIIKIKPGSKIVFKNTHTGHILGEFIKNVFLTIVKVHAANSNGAESKSVVQVIDNESNQMIVNQSVHQFGDSRTNITNDNRTAVAHSDEDSMMHHSQDGEVYPVIDKVYSVADEQYHSVENKNIIDLTNEDEYNEKQHYEHPFWQFSIYSV</sequence>
<accession>A0A814Y3V1</accession>
<dbReference type="Proteomes" id="UP000676336">
    <property type="component" value="Unassembled WGS sequence"/>
</dbReference>
<dbReference type="EMBL" id="CAJOBI010063427">
    <property type="protein sequence ID" value="CAF4425461.1"/>
    <property type="molecule type" value="Genomic_DNA"/>
</dbReference>
<evidence type="ECO:0000313" key="1">
    <source>
        <dbReference type="EMBL" id="CAF1224100.1"/>
    </source>
</evidence>
<dbReference type="EMBL" id="CAJNOV010005769">
    <property type="protein sequence ID" value="CAF1224100.1"/>
    <property type="molecule type" value="Genomic_DNA"/>
</dbReference>
<gene>
    <name evidence="3" type="ORF">BYL167_LOCUS7612</name>
    <name evidence="1" type="ORF">CJN711_LOCUS13155</name>
    <name evidence="2" type="ORF">MBJ925_LOCUS12715</name>
    <name evidence="4" type="ORF">SMN809_LOCUS31566</name>
</gene>
<dbReference type="EMBL" id="CAJOBH010001990">
    <property type="protein sequence ID" value="CAF3884251.1"/>
    <property type="molecule type" value="Genomic_DNA"/>
</dbReference>
<name>A0A814Y3V1_9BILA</name>
<protein>
    <submittedName>
        <fullName evidence="1">Uncharacterized protein</fullName>
    </submittedName>
</protein>
<proteinExistence type="predicted"/>
<dbReference type="Proteomes" id="UP000663855">
    <property type="component" value="Unassembled WGS sequence"/>
</dbReference>
<evidence type="ECO:0000313" key="2">
    <source>
        <dbReference type="EMBL" id="CAF2049320.1"/>
    </source>
</evidence>
<evidence type="ECO:0000313" key="5">
    <source>
        <dbReference type="Proteomes" id="UP000663855"/>
    </source>
</evidence>
<evidence type="ECO:0000313" key="4">
    <source>
        <dbReference type="EMBL" id="CAF4425461.1"/>
    </source>
</evidence>
<evidence type="ECO:0000313" key="3">
    <source>
        <dbReference type="EMBL" id="CAF3884251.1"/>
    </source>
</evidence>
<dbReference type="Proteomes" id="UP000681967">
    <property type="component" value="Unassembled WGS sequence"/>
</dbReference>
<comment type="caution">
    <text evidence="1">The sequence shown here is derived from an EMBL/GenBank/DDBJ whole genome shotgun (WGS) entry which is preliminary data.</text>
</comment>
<reference evidence="1" key="1">
    <citation type="submission" date="2021-02" db="EMBL/GenBank/DDBJ databases">
        <authorList>
            <person name="Nowell W R."/>
        </authorList>
    </citation>
    <scope>NUCLEOTIDE SEQUENCE</scope>
</reference>
<dbReference type="EMBL" id="CAJNRE010005759">
    <property type="protein sequence ID" value="CAF2049320.1"/>
    <property type="molecule type" value="Genomic_DNA"/>
</dbReference>
<dbReference type="AlphaFoldDB" id="A0A814Y3V1"/>
<organism evidence="1 5">
    <name type="scientific">Rotaria magnacalcarata</name>
    <dbReference type="NCBI Taxonomy" id="392030"/>
    <lineage>
        <taxon>Eukaryota</taxon>
        <taxon>Metazoa</taxon>
        <taxon>Spiralia</taxon>
        <taxon>Gnathifera</taxon>
        <taxon>Rotifera</taxon>
        <taxon>Eurotatoria</taxon>
        <taxon>Bdelloidea</taxon>
        <taxon>Philodinida</taxon>
        <taxon>Philodinidae</taxon>
        <taxon>Rotaria</taxon>
    </lineage>
</organism>